<organism evidence="1 2">
    <name type="scientific">Paenarthrobacter nicotinovorans</name>
    <name type="common">Arthrobacter nicotinovorans</name>
    <dbReference type="NCBI Taxonomy" id="29320"/>
    <lineage>
        <taxon>Bacteria</taxon>
        <taxon>Bacillati</taxon>
        <taxon>Actinomycetota</taxon>
        <taxon>Actinomycetes</taxon>
        <taxon>Micrococcales</taxon>
        <taxon>Micrococcaceae</taxon>
        <taxon>Paenarthrobacter</taxon>
    </lineage>
</organism>
<dbReference type="Gene3D" id="3.40.50.300">
    <property type="entry name" value="P-loop containing nucleotide triphosphate hydrolases"/>
    <property type="match status" value="1"/>
</dbReference>
<dbReference type="PANTHER" id="PTHR13696">
    <property type="entry name" value="P-LOOP CONTAINING NUCLEOSIDE TRIPHOSPHATE HYDROLASE"/>
    <property type="match status" value="1"/>
</dbReference>
<evidence type="ECO:0000313" key="2">
    <source>
        <dbReference type="Proteomes" id="UP001448614"/>
    </source>
</evidence>
<gene>
    <name evidence="1" type="ORF">V3C41_01700</name>
</gene>
<accession>A0ABV0GML7</accession>
<dbReference type="InterPro" id="IPR027417">
    <property type="entry name" value="P-loop_NTPase"/>
</dbReference>
<dbReference type="SUPFAM" id="SSF52540">
    <property type="entry name" value="P-loop containing nucleoside triphosphate hydrolases"/>
    <property type="match status" value="1"/>
</dbReference>
<feature type="non-terminal residue" evidence="1">
    <location>
        <position position="1"/>
    </location>
</feature>
<dbReference type="Proteomes" id="UP001448614">
    <property type="component" value="Unassembled WGS sequence"/>
</dbReference>
<sequence>RVLVVDVDPQETASEWADLAENAGAPLPFEVVTERDPDILGRLREAPYDMIFVDTPGNIDNMPLLKAVMAHADFAILPTEPAALALKPLMNTFQALIGPAGVDYRIVISRADSRAPGDVEDARAALEGAGLKVAKTHIRSYKDHERAPATGAVVGTYERTRSTEKAEADFRSLSLELISVWANAAATKEKK</sequence>
<reference evidence="1 2" key="1">
    <citation type="journal article" date="2024" name="Appl. Microbiol. Biotechnol.">
        <title>Biosynthetic gene clusters with biotechnological applications in novel Antarctic isolates from Actinomycetota.</title>
        <authorList>
            <person name="Bruna P."/>
            <person name="Nunez-Montero K."/>
            <person name="Contreras M.J."/>
            <person name="Leal K."/>
            <person name="Garcia M."/>
            <person name="Abanto M."/>
            <person name="Barrientos L."/>
        </authorList>
    </citation>
    <scope>NUCLEOTIDE SEQUENCE [LARGE SCALE GENOMIC DNA]</scope>
    <source>
        <strain evidence="1 2">Se16.17</strain>
    </source>
</reference>
<comment type="caution">
    <text evidence="1">The sequence shown here is derived from an EMBL/GenBank/DDBJ whole genome shotgun (WGS) entry which is preliminary data.</text>
</comment>
<dbReference type="RefSeq" id="WP_347781663.1">
    <property type="nucleotide sequence ID" value="NZ_JBBMFV010000003.1"/>
</dbReference>
<keyword evidence="2" id="KW-1185">Reference proteome</keyword>
<proteinExistence type="predicted"/>
<evidence type="ECO:0000313" key="1">
    <source>
        <dbReference type="EMBL" id="MEO3939780.1"/>
    </source>
</evidence>
<dbReference type="InterPro" id="IPR050678">
    <property type="entry name" value="DNA_Partitioning_ATPase"/>
</dbReference>
<dbReference type="PANTHER" id="PTHR13696:SF52">
    <property type="entry name" value="PARA FAMILY PROTEIN CT_582"/>
    <property type="match status" value="1"/>
</dbReference>
<dbReference type="EMBL" id="JBBMFV010000003">
    <property type="protein sequence ID" value="MEO3939780.1"/>
    <property type="molecule type" value="Genomic_DNA"/>
</dbReference>
<dbReference type="CDD" id="cd02042">
    <property type="entry name" value="ParAB_family"/>
    <property type="match status" value="1"/>
</dbReference>
<name>A0ABV0GML7_PAENI</name>
<protein>
    <submittedName>
        <fullName evidence="1">ParA family protein</fullName>
    </submittedName>
</protein>